<feature type="domain" description="ABC transporter" evidence="6">
    <location>
        <begin position="70"/>
        <end position="318"/>
    </location>
</feature>
<dbReference type="PANTHER" id="PTHR19248">
    <property type="entry name" value="ATP-BINDING TRANSPORT PROTEIN-RELATED"/>
    <property type="match status" value="1"/>
</dbReference>
<evidence type="ECO:0000256" key="5">
    <source>
        <dbReference type="ARBA" id="ARBA00082546"/>
    </source>
</evidence>
<dbReference type="InterPro" id="IPR017896">
    <property type="entry name" value="4Fe4S_Fe-S-bd"/>
</dbReference>
<gene>
    <name evidence="8" type="ORF">M231_01001</name>
</gene>
<dbReference type="InterPro" id="IPR017900">
    <property type="entry name" value="4Fe4S_Fe_S_CS"/>
</dbReference>
<proteinExistence type="predicted"/>
<evidence type="ECO:0000256" key="4">
    <source>
        <dbReference type="ARBA" id="ARBA00067238"/>
    </source>
</evidence>
<dbReference type="Gene3D" id="3.40.50.300">
    <property type="entry name" value="P-loop containing nucleotide triphosphate hydrolases"/>
    <property type="match status" value="2"/>
</dbReference>
<reference evidence="8 9" key="1">
    <citation type="submission" date="2016-06" db="EMBL/GenBank/DDBJ databases">
        <title>Evolution of pathogenesis and genome organization in the Tremellales.</title>
        <authorList>
            <person name="Cuomo C."/>
            <person name="Litvintseva A."/>
            <person name="Heitman J."/>
            <person name="Chen Y."/>
            <person name="Sun S."/>
            <person name="Springer D."/>
            <person name="Dromer F."/>
            <person name="Young S."/>
            <person name="Zeng Q."/>
            <person name="Chapman S."/>
            <person name="Gujja S."/>
            <person name="Saif S."/>
            <person name="Birren B."/>
        </authorList>
    </citation>
    <scope>NUCLEOTIDE SEQUENCE [LARGE SCALE GENOMIC DNA]</scope>
    <source>
        <strain evidence="8 9">ATCC 28783</strain>
    </source>
</reference>
<dbReference type="InterPro" id="IPR017871">
    <property type="entry name" value="ABC_transporter-like_CS"/>
</dbReference>
<organism evidence="8 9">
    <name type="scientific">Tremella mesenterica</name>
    <name type="common">Jelly fungus</name>
    <dbReference type="NCBI Taxonomy" id="5217"/>
    <lineage>
        <taxon>Eukaryota</taxon>
        <taxon>Fungi</taxon>
        <taxon>Dikarya</taxon>
        <taxon>Basidiomycota</taxon>
        <taxon>Agaricomycotina</taxon>
        <taxon>Tremellomycetes</taxon>
        <taxon>Tremellales</taxon>
        <taxon>Tremellaceae</taxon>
        <taxon>Tremella</taxon>
    </lineage>
</organism>
<dbReference type="Proteomes" id="UP000289152">
    <property type="component" value="Unassembled WGS sequence"/>
</dbReference>
<protein>
    <recommendedName>
        <fullName evidence="4">Translation initiation factor RLI1</fullName>
    </recommendedName>
    <alternativeName>
        <fullName evidence="5">ATP-binding cassette sub-family E member RLI1</fullName>
    </alternativeName>
</protein>
<dbReference type="PROSITE" id="PS00211">
    <property type="entry name" value="ABC_TRANSPORTER_1"/>
    <property type="match status" value="2"/>
</dbReference>
<dbReference type="InterPro" id="IPR013283">
    <property type="entry name" value="RLI1"/>
</dbReference>
<evidence type="ECO:0000256" key="2">
    <source>
        <dbReference type="ARBA" id="ARBA00022840"/>
    </source>
</evidence>
<dbReference type="NCBIfam" id="NF009945">
    <property type="entry name" value="PRK13409.1"/>
    <property type="match status" value="1"/>
</dbReference>
<dbReference type="InParanoid" id="A0A4Q1BUT9"/>
<dbReference type="GO" id="GO:0005737">
    <property type="term" value="C:cytoplasm"/>
    <property type="evidence" value="ECO:0007669"/>
    <property type="project" value="UniProtKB-ARBA"/>
</dbReference>
<evidence type="ECO:0000259" key="7">
    <source>
        <dbReference type="PROSITE" id="PS51379"/>
    </source>
</evidence>
<sequence length="603" mass="68018">MSDKLTRVAIVSDDKCKPKKCRQECKRSCPVVKMGKLCIEVNPTDKKAFISEDLCIGCGICVKKCPFEAIQILNLPTNLETHVTHRYAANAFKLHRLPTPRPGQVLGLVGTNGIGKSTALKILSGKLKPNLGRYDDPPEWAEILKYFRGSELQNFFTKVLEDNIKAVTKPQYVDQIPRSIKVPNMTVGKMFDRQTELPNRDQLEVDLELKGLQEREVKQLSGGELQRFAIAIASVRNADIYMFDEPSSYLDIRQRLAAARVIRGLVQSTNYVVVVEHDLATLDYLSDFICVLYGVPGTYGVVTMPYSVREGINIFLDGMIPTENLRFREESLTFKISETADEVQVPKTRRYQYPKMTKTLGGFKLHVDPGDFSDSEIIVLLGENGMGKTTLVQMLGGKLEPDDPKDKVELRVSMKPQTISPKFPGTVRMLLIKRIKNMFMHPQFNSDVLKPMHLENIMDQDVQTLSGGELQRVAICLVLGVPADVLLIDEPSAYLDSEQRIHAAKVIKKFVMSSKQTAFIVEHDFIMATYLADRVIVFDGKPAVESYARTPEGLLTGMNKFLKSLDITFRRDPTNYRPRINKMDSLKDAEQKQSGSYFFVDTD</sequence>
<dbReference type="VEuPathDB" id="FungiDB:TREMEDRAFT_61598"/>
<feature type="domain" description="4Fe-4S ferredoxin-type" evidence="7">
    <location>
        <begin position="46"/>
        <end position="75"/>
    </location>
</feature>
<dbReference type="STRING" id="5217.A0A4Q1BUT9"/>
<dbReference type="CDD" id="cd03236">
    <property type="entry name" value="ABC_RNaseL_inhibitor_domain1"/>
    <property type="match status" value="1"/>
</dbReference>
<dbReference type="InterPro" id="IPR003593">
    <property type="entry name" value="AAA+_ATPase"/>
</dbReference>
<dbReference type="FunFam" id="3.40.50.300:FF:000144">
    <property type="entry name" value="ATP-binding cassette sub-family E member 1"/>
    <property type="match status" value="1"/>
</dbReference>
<dbReference type="EMBL" id="SDIL01000006">
    <property type="protein sequence ID" value="RXK41766.1"/>
    <property type="molecule type" value="Genomic_DNA"/>
</dbReference>
<dbReference type="InterPro" id="IPR034348">
    <property type="entry name" value="RLI_dom_1"/>
</dbReference>
<dbReference type="PRINTS" id="PR01868">
    <property type="entry name" value="ABCEFAMILY"/>
</dbReference>
<accession>A0A4Q1BUT9</accession>
<dbReference type="GO" id="GO:0016887">
    <property type="term" value="F:ATP hydrolysis activity"/>
    <property type="evidence" value="ECO:0007669"/>
    <property type="project" value="InterPro"/>
</dbReference>
<dbReference type="SUPFAM" id="SSF54862">
    <property type="entry name" value="4Fe-4S ferredoxins"/>
    <property type="match status" value="1"/>
</dbReference>
<evidence type="ECO:0000256" key="1">
    <source>
        <dbReference type="ARBA" id="ARBA00022741"/>
    </source>
</evidence>
<dbReference type="SUPFAM" id="SSF52540">
    <property type="entry name" value="P-loop containing nucleoside triphosphate hydrolases"/>
    <property type="match status" value="2"/>
</dbReference>
<dbReference type="PROSITE" id="PS51379">
    <property type="entry name" value="4FE4S_FER_2"/>
    <property type="match status" value="1"/>
</dbReference>
<dbReference type="Pfam" id="PF04068">
    <property type="entry name" value="Fer4_RLI"/>
    <property type="match status" value="1"/>
</dbReference>
<evidence type="ECO:0000313" key="9">
    <source>
        <dbReference type="Proteomes" id="UP000289152"/>
    </source>
</evidence>
<keyword evidence="2 8" id="KW-0067">ATP-binding</keyword>
<evidence type="ECO:0000313" key="8">
    <source>
        <dbReference type="EMBL" id="RXK41766.1"/>
    </source>
</evidence>
<name>A0A4Q1BUT9_TREME</name>
<keyword evidence="9" id="KW-1185">Reference proteome</keyword>
<dbReference type="InterPro" id="IPR027417">
    <property type="entry name" value="P-loop_NTPase"/>
</dbReference>
<dbReference type="AlphaFoldDB" id="A0A4Q1BUT9"/>
<dbReference type="Pfam" id="PF00005">
    <property type="entry name" value="ABC_tran"/>
    <property type="match status" value="2"/>
</dbReference>
<dbReference type="GO" id="GO:0006412">
    <property type="term" value="P:translation"/>
    <property type="evidence" value="ECO:0007669"/>
    <property type="project" value="UniProtKB-ARBA"/>
</dbReference>
<dbReference type="PROSITE" id="PS50893">
    <property type="entry name" value="ABC_TRANSPORTER_2"/>
    <property type="match status" value="2"/>
</dbReference>
<feature type="domain" description="ABC transporter" evidence="6">
    <location>
        <begin position="343"/>
        <end position="565"/>
    </location>
</feature>
<dbReference type="GO" id="GO:0005524">
    <property type="term" value="F:ATP binding"/>
    <property type="evidence" value="ECO:0007669"/>
    <property type="project" value="UniProtKB-KW"/>
</dbReference>
<dbReference type="GO" id="GO:0060255">
    <property type="term" value="P:regulation of macromolecule metabolic process"/>
    <property type="evidence" value="ECO:0007669"/>
    <property type="project" value="UniProtKB-ARBA"/>
</dbReference>
<dbReference type="OrthoDB" id="6593433at2759"/>
<dbReference type="SMART" id="SM00382">
    <property type="entry name" value="AAA"/>
    <property type="match status" value="2"/>
</dbReference>
<dbReference type="PROSITE" id="PS00198">
    <property type="entry name" value="4FE4S_FER_1"/>
    <property type="match status" value="1"/>
</dbReference>
<dbReference type="InterPro" id="IPR003439">
    <property type="entry name" value="ABC_transporter-like_ATP-bd"/>
</dbReference>
<comment type="caution">
    <text evidence="8">The sequence shown here is derived from an EMBL/GenBank/DDBJ whole genome shotgun (WGS) entry which is preliminary data.</text>
</comment>
<dbReference type="Pfam" id="PF00037">
    <property type="entry name" value="Fer4"/>
    <property type="match status" value="1"/>
</dbReference>
<dbReference type="InterPro" id="IPR007209">
    <property type="entry name" value="RNaseL-inhib-like_metal-bd_dom"/>
</dbReference>
<dbReference type="FunFam" id="3.40.50.300:FF:000152">
    <property type="entry name" value="ATP-binding cassette, sub-family E, member 1"/>
    <property type="match status" value="1"/>
</dbReference>
<dbReference type="FunCoup" id="A0A4Q1BUT9">
    <property type="interactions" value="704"/>
</dbReference>
<comment type="function">
    <text evidence="3">Component of the multifactor complex (MFC) involved in translation initiation. Required for the binding of MFC to the 40S ribosome. Required for the processing and nuclear export of the 60S and 40S ribosomal subunits.</text>
</comment>
<evidence type="ECO:0000256" key="3">
    <source>
        <dbReference type="ARBA" id="ARBA00056499"/>
    </source>
</evidence>
<keyword evidence="1" id="KW-0547">Nucleotide-binding</keyword>
<evidence type="ECO:0000259" key="6">
    <source>
        <dbReference type="PROSITE" id="PS50893"/>
    </source>
</evidence>